<proteinExistence type="predicted"/>
<accession>A0ABT8R9J6</accession>
<name>A0ABT8R9J6_9BACT</name>
<dbReference type="Proteomes" id="UP001168528">
    <property type="component" value="Unassembled WGS sequence"/>
</dbReference>
<organism evidence="1 2">
    <name type="scientific">Rhodocytophaga aerolata</name>
    <dbReference type="NCBI Taxonomy" id="455078"/>
    <lineage>
        <taxon>Bacteria</taxon>
        <taxon>Pseudomonadati</taxon>
        <taxon>Bacteroidota</taxon>
        <taxon>Cytophagia</taxon>
        <taxon>Cytophagales</taxon>
        <taxon>Rhodocytophagaceae</taxon>
        <taxon>Rhodocytophaga</taxon>
    </lineage>
</organism>
<protein>
    <recommendedName>
        <fullName evidence="3">DUF3826 domain-containing protein</fullName>
    </recommendedName>
</protein>
<evidence type="ECO:0000313" key="1">
    <source>
        <dbReference type="EMBL" id="MDO1448773.1"/>
    </source>
</evidence>
<sequence length="241" mass="28544">MKFFTLVLVLILHITAFPGYSQEITPAAILGEKYKAGLFPEKFEYLQQIATYKQALKEKSTNMRKLDSLALLETFSMWPEEEQQKFKQIISLAKNDLSEDTYDYIKELGSDYAFTLNKVLNLNELYQLERIIIKSNKEIKDVEEWAANIAKVVTYFYDDFIADKLEEDMFYYQTVLYVEDKLQTVSKKYHQDIGLFLLANEEEARSLYYTWKKWKPAMKPSPARELLFLQLEKRFTKTFTD</sequence>
<gene>
    <name evidence="1" type="ORF">Q0590_21025</name>
</gene>
<evidence type="ECO:0008006" key="3">
    <source>
        <dbReference type="Google" id="ProtNLM"/>
    </source>
</evidence>
<dbReference type="EMBL" id="JAUKPO010000014">
    <property type="protein sequence ID" value="MDO1448773.1"/>
    <property type="molecule type" value="Genomic_DNA"/>
</dbReference>
<reference evidence="1" key="1">
    <citation type="submission" date="2023-07" db="EMBL/GenBank/DDBJ databases">
        <title>The genome sequence of Rhodocytophaga aerolata KACC 12507.</title>
        <authorList>
            <person name="Zhang X."/>
        </authorList>
    </citation>
    <scope>NUCLEOTIDE SEQUENCE</scope>
    <source>
        <strain evidence="1">KACC 12507</strain>
    </source>
</reference>
<evidence type="ECO:0000313" key="2">
    <source>
        <dbReference type="Proteomes" id="UP001168528"/>
    </source>
</evidence>
<dbReference type="RefSeq" id="WP_302039575.1">
    <property type="nucleotide sequence ID" value="NZ_JAUKPO010000014.1"/>
</dbReference>
<keyword evidence="2" id="KW-1185">Reference proteome</keyword>
<comment type="caution">
    <text evidence="1">The sequence shown here is derived from an EMBL/GenBank/DDBJ whole genome shotgun (WGS) entry which is preliminary data.</text>
</comment>